<dbReference type="GO" id="GO:0005109">
    <property type="term" value="F:frizzled binding"/>
    <property type="evidence" value="ECO:0007669"/>
    <property type="project" value="TreeGrafter"/>
</dbReference>
<dbReference type="PRINTS" id="PR01349">
    <property type="entry name" value="WNTPROTEIN"/>
</dbReference>
<keyword evidence="10" id="KW-0472">Membrane</keyword>
<dbReference type="InterPro" id="IPR043158">
    <property type="entry name" value="Wnt_C"/>
</dbReference>
<dbReference type="GO" id="GO:0045165">
    <property type="term" value="P:cell fate commitment"/>
    <property type="evidence" value="ECO:0007669"/>
    <property type="project" value="TreeGrafter"/>
</dbReference>
<keyword evidence="8" id="KW-0449">Lipoprotein</keyword>
<dbReference type="PANTHER" id="PTHR12027:SF97">
    <property type="entry name" value="PROTEIN WNT-4"/>
    <property type="match status" value="1"/>
</dbReference>
<organism evidence="11 12">
    <name type="scientific">Crassostrea virginica</name>
    <name type="common">Eastern oyster</name>
    <dbReference type="NCBI Taxonomy" id="6565"/>
    <lineage>
        <taxon>Eukaryota</taxon>
        <taxon>Metazoa</taxon>
        <taxon>Spiralia</taxon>
        <taxon>Lophotrochozoa</taxon>
        <taxon>Mollusca</taxon>
        <taxon>Bivalvia</taxon>
        <taxon>Autobranchia</taxon>
        <taxon>Pteriomorphia</taxon>
        <taxon>Ostreida</taxon>
        <taxon>Ostreoidea</taxon>
        <taxon>Ostreidae</taxon>
        <taxon>Crassostrea</taxon>
    </lineage>
</organism>
<dbReference type="PANTHER" id="PTHR12027">
    <property type="entry name" value="WNT RELATED"/>
    <property type="match status" value="1"/>
</dbReference>
<dbReference type="Proteomes" id="UP000694844">
    <property type="component" value="Chromosome 3"/>
</dbReference>
<accession>A0A8B8DHH1</accession>
<dbReference type="OrthoDB" id="5945655at2759"/>
<name>A0A8B8DHH1_CRAVI</name>
<evidence type="ECO:0000256" key="10">
    <source>
        <dbReference type="SAM" id="Phobius"/>
    </source>
</evidence>
<evidence type="ECO:0000313" key="11">
    <source>
        <dbReference type="Proteomes" id="UP000694844"/>
    </source>
</evidence>
<proteinExistence type="inferred from homology"/>
<evidence type="ECO:0000256" key="2">
    <source>
        <dbReference type="ARBA" id="ARBA00005683"/>
    </source>
</evidence>
<evidence type="ECO:0000256" key="4">
    <source>
        <dbReference type="ARBA" id="ARBA00022525"/>
    </source>
</evidence>
<dbReference type="GeneID" id="111126651"/>
<evidence type="ECO:0000256" key="5">
    <source>
        <dbReference type="ARBA" id="ARBA00022530"/>
    </source>
</evidence>
<evidence type="ECO:0000256" key="8">
    <source>
        <dbReference type="ARBA" id="ARBA00023288"/>
    </source>
</evidence>
<keyword evidence="6 9" id="KW-0879">Wnt signaling pathway</keyword>
<dbReference type="Gene3D" id="3.30.2460.20">
    <property type="match status" value="1"/>
</dbReference>
<protein>
    <recommendedName>
        <fullName evidence="9">Protein Wnt</fullName>
    </recommendedName>
</protein>
<dbReference type="InterPro" id="IPR005817">
    <property type="entry name" value="Wnt"/>
</dbReference>
<keyword evidence="7" id="KW-1015">Disulfide bond</keyword>
<sequence length="366" mass="41983">MPNFKPITLGIISFVLFGISSSVAYFGLTSTEVLTLTLDHPAFRDNRIPEVSRTFSPTKLCEMMKLYRKQKKMCRRGRGTAHALMEAIRTSVLECQYQFQDERWNCSLEEPYRQNMLKKGFKETSFLYAVSSASLVHSFARGCRSGQIDRCTCDESKHLNNVEAWKWGGCGDNIKFALKFTRRFLRRAKRRGKDVTARVNQHNSRVGIKVVKSHVKTKCKCHGVSGTCTVKTCWRQLAPFHEIGQVLKRKYEKAYQVDTNTNNANGKFSLFKRKDETITDPKNSTPKTVDMVFIEPSPSFCSKSSYSIGTTGRECNKNNTCHSLCCGRGYNVMTRKKFERCQCQVVWCCKFDCNMCLIDQEVYTCK</sequence>
<dbReference type="SMART" id="SM00097">
    <property type="entry name" value="WNT1"/>
    <property type="match status" value="1"/>
</dbReference>
<evidence type="ECO:0000256" key="7">
    <source>
        <dbReference type="ARBA" id="ARBA00023157"/>
    </source>
</evidence>
<dbReference type="AlphaFoldDB" id="A0A8B8DHH1"/>
<dbReference type="PROSITE" id="PS00246">
    <property type="entry name" value="WNT1"/>
    <property type="match status" value="1"/>
</dbReference>
<dbReference type="GO" id="GO:0060070">
    <property type="term" value="P:canonical Wnt signaling pathway"/>
    <property type="evidence" value="ECO:0007669"/>
    <property type="project" value="TreeGrafter"/>
</dbReference>
<feature type="transmembrane region" description="Helical" evidence="10">
    <location>
        <begin position="7"/>
        <end position="28"/>
    </location>
</feature>
<evidence type="ECO:0000313" key="12">
    <source>
        <dbReference type="RefSeq" id="XP_022327145.1"/>
    </source>
</evidence>
<evidence type="ECO:0000256" key="1">
    <source>
        <dbReference type="ARBA" id="ARBA00004498"/>
    </source>
</evidence>
<dbReference type="KEGG" id="cvn:111126651"/>
<dbReference type="RefSeq" id="XP_022327145.1">
    <property type="nucleotide sequence ID" value="XM_022471437.1"/>
</dbReference>
<keyword evidence="5" id="KW-0272">Extracellular matrix</keyword>
<evidence type="ECO:0000256" key="3">
    <source>
        <dbReference type="ARBA" id="ARBA00022473"/>
    </source>
</evidence>
<keyword evidence="11" id="KW-1185">Reference proteome</keyword>
<dbReference type="GO" id="GO:0005125">
    <property type="term" value="F:cytokine activity"/>
    <property type="evidence" value="ECO:0007669"/>
    <property type="project" value="TreeGrafter"/>
</dbReference>
<dbReference type="CDD" id="cd19341">
    <property type="entry name" value="Wnt_Wnt9"/>
    <property type="match status" value="1"/>
</dbReference>
<comment type="function">
    <text evidence="9">Ligand for members of the frizzled family of seven transmembrane receptors.</text>
</comment>
<dbReference type="GO" id="GO:0030182">
    <property type="term" value="P:neuron differentiation"/>
    <property type="evidence" value="ECO:0007669"/>
    <property type="project" value="TreeGrafter"/>
</dbReference>
<dbReference type="InterPro" id="IPR018161">
    <property type="entry name" value="Wnt_CS"/>
</dbReference>
<comment type="subcellular location">
    <subcellularLocation>
        <location evidence="1 9">Secreted</location>
        <location evidence="1 9">Extracellular space</location>
        <location evidence="1 9">Extracellular matrix</location>
    </subcellularLocation>
</comment>
<evidence type="ECO:0000256" key="6">
    <source>
        <dbReference type="ARBA" id="ARBA00022687"/>
    </source>
</evidence>
<keyword evidence="3 9" id="KW-0217">Developmental protein</keyword>
<gene>
    <name evidence="12" type="primary">LOC111126651</name>
</gene>
<keyword evidence="10" id="KW-0812">Transmembrane</keyword>
<reference evidence="12" key="1">
    <citation type="submission" date="2025-08" db="UniProtKB">
        <authorList>
            <consortium name="RefSeq"/>
        </authorList>
    </citation>
    <scope>IDENTIFICATION</scope>
    <source>
        <tissue evidence="12">Whole sample</tissue>
    </source>
</reference>
<comment type="similarity">
    <text evidence="2 9">Belongs to the Wnt family.</text>
</comment>
<evidence type="ECO:0000256" key="9">
    <source>
        <dbReference type="RuleBase" id="RU003500"/>
    </source>
</evidence>
<dbReference type="Pfam" id="PF00110">
    <property type="entry name" value="wnt"/>
    <property type="match status" value="1"/>
</dbReference>
<keyword evidence="10" id="KW-1133">Transmembrane helix</keyword>
<keyword evidence="4" id="KW-0964">Secreted</keyword>
<dbReference type="GO" id="GO:0005615">
    <property type="term" value="C:extracellular space"/>
    <property type="evidence" value="ECO:0007669"/>
    <property type="project" value="TreeGrafter"/>
</dbReference>